<evidence type="ECO:0000256" key="1">
    <source>
        <dbReference type="SAM" id="MobiDB-lite"/>
    </source>
</evidence>
<proteinExistence type="predicted"/>
<reference evidence="2" key="1">
    <citation type="submission" date="2021-02" db="EMBL/GenBank/DDBJ databases">
        <authorList>
            <person name="Nowell W R."/>
        </authorList>
    </citation>
    <scope>NUCLEOTIDE SEQUENCE</scope>
</reference>
<feature type="region of interest" description="Disordered" evidence="1">
    <location>
        <begin position="1"/>
        <end position="42"/>
    </location>
</feature>
<feature type="compositionally biased region" description="Polar residues" evidence="1">
    <location>
        <begin position="1"/>
        <end position="11"/>
    </location>
</feature>
<dbReference type="Proteomes" id="UP000663833">
    <property type="component" value="Unassembled WGS sequence"/>
</dbReference>
<dbReference type="EMBL" id="CAJOBO010007928">
    <property type="protein sequence ID" value="CAF4579380.1"/>
    <property type="molecule type" value="Genomic_DNA"/>
</dbReference>
<dbReference type="Proteomes" id="UP000663851">
    <property type="component" value="Unassembled WGS sequence"/>
</dbReference>
<protein>
    <submittedName>
        <fullName evidence="2">Uncharacterized protein</fullName>
    </submittedName>
</protein>
<gene>
    <name evidence="3" type="ORF">HFQ381_LOCUS32436</name>
    <name evidence="2" type="ORF">LUA448_LOCUS5628</name>
</gene>
<sequence length="42" mass="4646">MDDNNDSSSESALCPVPETSQHKSSKNQLTTNELPLQLKNDE</sequence>
<evidence type="ECO:0000313" key="4">
    <source>
        <dbReference type="Proteomes" id="UP000663833"/>
    </source>
</evidence>
<organism evidence="2 4">
    <name type="scientific">Rotaria socialis</name>
    <dbReference type="NCBI Taxonomy" id="392032"/>
    <lineage>
        <taxon>Eukaryota</taxon>
        <taxon>Metazoa</taxon>
        <taxon>Spiralia</taxon>
        <taxon>Gnathifera</taxon>
        <taxon>Rotifera</taxon>
        <taxon>Eurotatoria</taxon>
        <taxon>Bdelloidea</taxon>
        <taxon>Philodinida</taxon>
        <taxon>Philodinidae</taxon>
        <taxon>Rotaria</taxon>
    </lineage>
</organism>
<feature type="non-terminal residue" evidence="2">
    <location>
        <position position="1"/>
    </location>
</feature>
<dbReference type="AlphaFoldDB" id="A0A817RQ32"/>
<evidence type="ECO:0000313" key="3">
    <source>
        <dbReference type="EMBL" id="CAF4579380.1"/>
    </source>
</evidence>
<evidence type="ECO:0000313" key="2">
    <source>
        <dbReference type="EMBL" id="CAF3265064.1"/>
    </source>
</evidence>
<accession>A0A817RQ32</accession>
<comment type="caution">
    <text evidence="2">The sequence shown here is derived from an EMBL/GenBank/DDBJ whole genome shotgun (WGS) entry which is preliminary data.</text>
</comment>
<dbReference type="EMBL" id="CAJNYD010000485">
    <property type="protein sequence ID" value="CAF3265064.1"/>
    <property type="molecule type" value="Genomic_DNA"/>
</dbReference>
<name>A0A817RQ32_9BILA</name>